<dbReference type="NCBIfam" id="TIGR00426">
    <property type="entry name" value="competence protein ComEA helix-hairpin-helix repeat region"/>
    <property type="match status" value="1"/>
</dbReference>
<dbReference type="GO" id="GO:0015627">
    <property type="term" value="C:type II protein secretion system complex"/>
    <property type="evidence" value="ECO:0007669"/>
    <property type="project" value="TreeGrafter"/>
</dbReference>
<dbReference type="InterPro" id="IPR051675">
    <property type="entry name" value="Endo/Exo/Phosphatase_dom_1"/>
</dbReference>
<reference evidence="2 3" key="1">
    <citation type="submission" date="2016-10" db="EMBL/GenBank/DDBJ databases">
        <title>Draft genome sequences of four alkaliphilic bacteria belonging to the Anaerobacillus genus.</title>
        <authorList>
            <person name="Bassil N.M."/>
            <person name="Lloyd J.R."/>
        </authorList>
    </citation>
    <scope>NUCLEOTIDE SEQUENCE [LARGE SCALE GENOMIC DNA]</scope>
    <source>
        <strain evidence="2 3">DSM 22531</strain>
    </source>
</reference>
<dbReference type="GO" id="GO:0003677">
    <property type="term" value="F:DNA binding"/>
    <property type="evidence" value="ECO:0007669"/>
    <property type="project" value="InterPro"/>
</dbReference>
<comment type="caution">
    <text evidence="2">The sequence shown here is derived from an EMBL/GenBank/DDBJ whole genome shotgun (WGS) entry which is preliminary data.</text>
</comment>
<dbReference type="AlphaFoldDB" id="A0A1S2MBG7"/>
<feature type="domain" description="Helix-hairpin-helix DNA-binding motif class 1" evidence="1">
    <location>
        <begin position="180"/>
        <end position="199"/>
    </location>
</feature>
<evidence type="ECO:0000313" key="2">
    <source>
        <dbReference type="EMBL" id="OIJ22108.1"/>
    </source>
</evidence>
<dbReference type="Pfam" id="PF10531">
    <property type="entry name" value="SLBB"/>
    <property type="match status" value="1"/>
</dbReference>
<keyword evidence="3" id="KW-1185">Reference proteome</keyword>
<accession>A0A1S2MBG7</accession>
<dbReference type="InterPro" id="IPR019554">
    <property type="entry name" value="Soluble_ligand-bd"/>
</dbReference>
<dbReference type="InterPro" id="IPR003583">
    <property type="entry name" value="Hlx-hairpin-Hlx_DNA-bd_motif"/>
</dbReference>
<dbReference type="EMBL" id="MLQS01000001">
    <property type="protein sequence ID" value="OIJ22108.1"/>
    <property type="molecule type" value="Genomic_DNA"/>
</dbReference>
<organism evidence="2 3">
    <name type="scientific">Anaerobacillus alkalidiazotrophicus</name>
    <dbReference type="NCBI Taxonomy" id="472963"/>
    <lineage>
        <taxon>Bacteria</taxon>
        <taxon>Bacillati</taxon>
        <taxon>Bacillota</taxon>
        <taxon>Bacilli</taxon>
        <taxon>Bacillales</taxon>
        <taxon>Bacillaceae</taxon>
        <taxon>Anaerobacillus</taxon>
    </lineage>
</organism>
<evidence type="ECO:0000313" key="3">
    <source>
        <dbReference type="Proteomes" id="UP000180057"/>
    </source>
</evidence>
<dbReference type="Pfam" id="PF12836">
    <property type="entry name" value="HHH_3"/>
    <property type="match status" value="1"/>
</dbReference>
<dbReference type="InterPro" id="IPR010994">
    <property type="entry name" value="RuvA_2-like"/>
</dbReference>
<dbReference type="OrthoDB" id="9790239at2"/>
<dbReference type="Proteomes" id="UP000180057">
    <property type="component" value="Unassembled WGS sequence"/>
</dbReference>
<dbReference type="PANTHER" id="PTHR21180:SF32">
    <property type="entry name" value="ENDONUCLEASE_EXONUCLEASE_PHOSPHATASE FAMILY DOMAIN-CONTAINING PROTEIN 1"/>
    <property type="match status" value="1"/>
</dbReference>
<dbReference type="GO" id="GO:0015628">
    <property type="term" value="P:protein secretion by the type II secretion system"/>
    <property type="evidence" value="ECO:0007669"/>
    <property type="project" value="TreeGrafter"/>
</dbReference>
<gene>
    <name evidence="2" type="ORF">BKP45_05380</name>
</gene>
<dbReference type="STRING" id="472963.BKP45_05380"/>
<dbReference type="SUPFAM" id="SSF47781">
    <property type="entry name" value="RuvA domain 2-like"/>
    <property type="match status" value="1"/>
</dbReference>
<dbReference type="Gene3D" id="3.10.560.10">
    <property type="entry name" value="Outer membrane lipoprotein wza domain like"/>
    <property type="match status" value="1"/>
</dbReference>
<sequence length="203" mass="22793">MIKLRRNSAFLLIVFSLALFFSVSFIRNFDNSRVSEGSFENFIEYQGFEMEVEKQEEEIRTIIVDVKGAVNQPNVYEMYPGDRVINAIEKAEGFHSEANVNLINLAQLLVDEMVIYVPFIGEQGELSLVSTLDTTNSTNGKINLNYATSEELQAIPGIGPSKASAIISYREEFGKFNTVDELINVSGIGQKSLEKMIDFIEVK</sequence>
<name>A0A1S2MBG7_9BACI</name>
<dbReference type="PANTHER" id="PTHR21180">
    <property type="entry name" value="ENDONUCLEASE/EXONUCLEASE/PHOSPHATASE FAMILY DOMAIN-CONTAINING PROTEIN 1"/>
    <property type="match status" value="1"/>
</dbReference>
<dbReference type="RefSeq" id="WP_071388673.1">
    <property type="nucleotide sequence ID" value="NZ_MLQS01000001.1"/>
</dbReference>
<protein>
    <recommendedName>
        <fullName evidence="1">Helix-hairpin-helix DNA-binding motif class 1 domain-containing protein</fullName>
    </recommendedName>
</protein>
<evidence type="ECO:0000259" key="1">
    <source>
        <dbReference type="SMART" id="SM00278"/>
    </source>
</evidence>
<dbReference type="SMART" id="SM00278">
    <property type="entry name" value="HhH1"/>
    <property type="match status" value="2"/>
</dbReference>
<feature type="domain" description="Helix-hairpin-helix DNA-binding motif class 1" evidence="1">
    <location>
        <begin position="150"/>
        <end position="169"/>
    </location>
</feature>
<proteinExistence type="predicted"/>
<dbReference type="GO" id="GO:0006281">
    <property type="term" value="P:DNA repair"/>
    <property type="evidence" value="ECO:0007669"/>
    <property type="project" value="InterPro"/>
</dbReference>
<dbReference type="InterPro" id="IPR004509">
    <property type="entry name" value="Competence_ComEA_HhH"/>
</dbReference>
<dbReference type="Gene3D" id="1.10.150.310">
    <property type="entry name" value="Tex RuvX-like domain-like"/>
    <property type="match status" value="1"/>
</dbReference>